<feature type="domain" description="Ada DNA repair metal-binding" evidence="2">
    <location>
        <begin position="23"/>
        <end position="69"/>
    </location>
</feature>
<dbReference type="AlphaFoldDB" id="A0A316X3M9"/>
<sequence length="94" mass="11129">MMQHAQLSDTELRSKIRKQEICFGGNKRLKIYGLLSCLSGKRMKRENRVLFISEKEALQNDYRPCGHCMREQYKSWKDYQKGSSISEFVYITDV</sequence>
<organism evidence="3 4">
    <name type="scientific">Chryseobacterium oncorhynchi</name>
    <dbReference type="NCBI Taxonomy" id="741074"/>
    <lineage>
        <taxon>Bacteria</taxon>
        <taxon>Pseudomonadati</taxon>
        <taxon>Bacteroidota</taxon>
        <taxon>Flavobacteriia</taxon>
        <taxon>Flavobacteriales</taxon>
        <taxon>Weeksellaceae</taxon>
        <taxon>Chryseobacterium group</taxon>
        <taxon>Chryseobacterium</taxon>
    </lineage>
</organism>
<evidence type="ECO:0000259" key="2">
    <source>
        <dbReference type="Pfam" id="PF02805"/>
    </source>
</evidence>
<dbReference type="RefSeq" id="WP_109617744.1">
    <property type="nucleotide sequence ID" value="NZ_PPEI02000001.1"/>
</dbReference>
<evidence type="ECO:0000313" key="3">
    <source>
        <dbReference type="EMBL" id="PWN67406.1"/>
    </source>
</evidence>
<dbReference type="GO" id="GO:0006281">
    <property type="term" value="P:DNA repair"/>
    <property type="evidence" value="ECO:0007669"/>
    <property type="project" value="InterPro"/>
</dbReference>
<gene>
    <name evidence="3" type="ORF">C1638_002050</name>
</gene>
<dbReference type="Pfam" id="PF02805">
    <property type="entry name" value="Ada_Zn_binding"/>
    <property type="match status" value="1"/>
</dbReference>
<keyword evidence="1" id="KW-0010">Activator</keyword>
<dbReference type="InterPro" id="IPR004026">
    <property type="entry name" value="Ada_DNA_repair_Zn-bd"/>
</dbReference>
<keyword evidence="4" id="KW-1185">Reference proteome</keyword>
<dbReference type="SUPFAM" id="SSF57884">
    <property type="entry name" value="Ada DNA repair protein, N-terminal domain (N-Ada 10)"/>
    <property type="match status" value="1"/>
</dbReference>
<dbReference type="GO" id="GO:0008270">
    <property type="term" value="F:zinc ion binding"/>
    <property type="evidence" value="ECO:0007669"/>
    <property type="project" value="InterPro"/>
</dbReference>
<dbReference type="Gene3D" id="3.40.10.10">
    <property type="entry name" value="DNA Methylphosphotriester Repair Domain"/>
    <property type="match status" value="1"/>
</dbReference>
<dbReference type="GO" id="GO:0008168">
    <property type="term" value="F:methyltransferase activity"/>
    <property type="evidence" value="ECO:0007669"/>
    <property type="project" value="InterPro"/>
</dbReference>
<dbReference type="InterPro" id="IPR035451">
    <property type="entry name" value="Ada-like_dom_sf"/>
</dbReference>
<name>A0A316X3M9_9FLAO</name>
<dbReference type="OrthoDB" id="894286at2"/>
<evidence type="ECO:0000313" key="4">
    <source>
        <dbReference type="Proteomes" id="UP000236182"/>
    </source>
</evidence>
<reference evidence="3" key="1">
    <citation type="submission" date="2018-04" db="EMBL/GenBank/DDBJ databases">
        <title>Draft Genome Sequences of Chryseobacterium lactis NCTC11390T isolated from milk, Chryseobacterium oncorhynchi 701B-08T from rainbow trout, and Chryseobacterium viscerum 687B-08T from diseased fish.</title>
        <authorList>
            <person name="Jeong J.-J."/>
            <person name="Lee Y.J."/>
            <person name="Pathiraja D."/>
            <person name="Park B."/>
            <person name="Choi I.-G."/>
            <person name="Kim K.D."/>
        </authorList>
    </citation>
    <scope>NUCLEOTIDE SEQUENCE [LARGE SCALE GENOMIC DNA]</scope>
    <source>
        <strain evidence="3">701B-08</strain>
    </source>
</reference>
<dbReference type="EMBL" id="PPEI02000001">
    <property type="protein sequence ID" value="PWN67406.1"/>
    <property type="molecule type" value="Genomic_DNA"/>
</dbReference>
<dbReference type="Proteomes" id="UP000236182">
    <property type="component" value="Unassembled WGS sequence"/>
</dbReference>
<dbReference type="GO" id="GO:0003677">
    <property type="term" value="F:DNA binding"/>
    <property type="evidence" value="ECO:0007669"/>
    <property type="project" value="InterPro"/>
</dbReference>
<accession>A0A316X3M9</accession>
<evidence type="ECO:0000256" key="1">
    <source>
        <dbReference type="ARBA" id="ARBA00023159"/>
    </source>
</evidence>
<comment type="caution">
    <text evidence="3">The sequence shown here is derived from an EMBL/GenBank/DDBJ whole genome shotgun (WGS) entry which is preliminary data.</text>
</comment>
<protein>
    <submittedName>
        <fullName evidence="3">Metal-binding protein</fullName>
    </submittedName>
</protein>
<proteinExistence type="predicted"/>
<dbReference type="GO" id="GO:0006355">
    <property type="term" value="P:regulation of DNA-templated transcription"/>
    <property type="evidence" value="ECO:0007669"/>
    <property type="project" value="InterPro"/>
</dbReference>